<organism evidence="1 2">
    <name type="scientific">Pendulispora albinea</name>
    <dbReference type="NCBI Taxonomy" id="2741071"/>
    <lineage>
        <taxon>Bacteria</taxon>
        <taxon>Pseudomonadati</taxon>
        <taxon>Myxococcota</taxon>
        <taxon>Myxococcia</taxon>
        <taxon>Myxococcales</taxon>
        <taxon>Sorangiineae</taxon>
        <taxon>Pendulisporaceae</taxon>
        <taxon>Pendulispora</taxon>
    </lineage>
</organism>
<reference evidence="1 2" key="1">
    <citation type="submission" date="2021-12" db="EMBL/GenBank/DDBJ databases">
        <title>Discovery of the Pendulisporaceae a myxobacterial family with distinct sporulation behavior and unique specialized metabolism.</title>
        <authorList>
            <person name="Garcia R."/>
            <person name="Popoff A."/>
            <person name="Bader C.D."/>
            <person name="Loehr J."/>
            <person name="Walesch S."/>
            <person name="Walt C."/>
            <person name="Boldt J."/>
            <person name="Bunk B."/>
            <person name="Haeckl F.J.F.P.J."/>
            <person name="Gunesch A.P."/>
            <person name="Birkelbach J."/>
            <person name="Nuebel U."/>
            <person name="Pietschmann T."/>
            <person name="Bach T."/>
            <person name="Mueller R."/>
        </authorList>
    </citation>
    <scope>NUCLEOTIDE SEQUENCE [LARGE SCALE GENOMIC DNA]</scope>
    <source>
        <strain evidence="1 2">MSr11954</strain>
    </source>
</reference>
<protein>
    <submittedName>
        <fullName evidence="1">Uncharacterized protein</fullName>
    </submittedName>
</protein>
<name>A0ABZ2M9I8_9BACT</name>
<evidence type="ECO:0000313" key="2">
    <source>
        <dbReference type="Proteomes" id="UP001370348"/>
    </source>
</evidence>
<evidence type="ECO:0000313" key="1">
    <source>
        <dbReference type="EMBL" id="WXB19173.1"/>
    </source>
</evidence>
<sequence length="463" mass="48916">MTNDDVQKLIQGIYDSIFSSVTSAEPGGKPVMSASSTVLSLMKPGLAINSKDYRNPWTPGNTAGSQEAAVNTAALADVAPRMASLYTLSNVTISQVYKQILDGVSIPAEKPNPQIEKQLADADAVLYRTVDTIDPDTGATTPKRIESQLYRDFLDNVAAYNAARVAYVGAYLEAQKTAAGKNTWPLIATSLQLPVKQAYDRWRSAGADKVEQAMAIINTSTQNALQKAWDQAKKTFEGYGVALDDSGTGMSTPVQRSALLPTNWHSTSSTGWTSYDSASGSVATSNTSDYKSFGGSAGFSLGIFSIGGSAGHSTQHQHASSETDSLRISFSYTLVTIRRPWLTFNLLGTKGWSLGNLYAKGRVSNGAKAGQNESVLPLIPTSFVVVKDVVISANWSKSDYDLIKSKTTGGGGFSIGPFSIGGTYASSKSKETYAAAFAGGKITVPGVQIIGVISQVVPYCPGA</sequence>
<accession>A0ABZ2M9I8</accession>
<gene>
    <name evidence="1" type="ORF">LZC94_18290</name>
</gene>
<dbReference type="Proteomes" id="UP001370348">
    <property type="component" value="Chromosome"/>
</dbReference>
<keyword evidence="2" id="KW-1185">Reference proteome</keyword>
<dbReference type="EMBL" id="CP089984">
    <property type="protein sequence ID" value="WXB19173.1"/>
    <property type="molecule type" value="Genomic_DNA"/>
</dbReference>
<proteinExistence type="predicted"/>
<dbReference type="RefSeq" id="WP_394828799.1">
    <property type="nucleotide sequence ID" value="NZ_CP089984.1"/>
</dbReference>